<gene>
    <name evidence="4" type="ORF">EZS28_031982</name>
</gene>
<dbReference type="EMBL" id="SNRW01013554">
    <property type="protein sequence ID" value="KAA6372491.1"/>
    <property type="molecule type" value="Genomic_DNA"/>
</dbReference>
<evidence type="ECO:0000256" key="1">
    <source>
        <dbReference type="RuleBase" id="RU363044"/>
    </source>
</evidence>
<dbReference type="Pfam" id="PF21530">
    <property type="entry name" value="Pif1_2B_dom"/>
    <property type="match status" value="1"/>
</dbReference>
<dbReference type="GO" id="GO:0000723">
    <property type="term" value="P:telomere maintenance"/>
    <property type="evidence" value="ECO:0007669"/>
    <property type="project" value="InterPro"/>
</dbReference>
<evidence type="ECO:0000259" key="3">
    <source>
        <dbReference type="Pfam" id="PF21530"/>
    </source>
</evidence>
<dbReference type="CDD" id="cd18809">
    <property type="entry name" value="SF1_C_RecD"/>
    <property type="match status" value="1"/>
</dbReference>
<dbReference type="GO" id="GO:0043139">
    <property type="term" value="F:5'-3' DNA helicase activity"/>
    <property type="evidence" value="ECO:0007669"/>
    <property type="project" value="UniProtKB-EC"/>
</dbReference>
<dbReference type="AlphaFoldDB" id="A0A5J4UR40"/>
<dbReference type="PANTHER" id="PTHR10492:SF57">
    <property type="entry name" value="ATP-DEPENDENT DNA HELICASE"/>
    <property type="match status" value="1"/>
</dbReference>
<dbReference type="GO" id="GO:0016887">
    <property type="term" value="F:ATP hydrolysis activity"/>
    <property type="evidence" value="ECO:0007669"/>
    <property type="project" value="RHEA"/>
</dbReference>
<keyword evidence="1" id="KW-0234">DNA repair</keyword>
<dbReference type="InterPro" id="IPR010285">
    <property type="entry name" value="DNA_helicase_pif1-like_DEAD"/>
</dbReference>
<dbReference type="PANTHER" id="PTHR10492">
    <property type="match status" value="1"/>
</dbReference>
<dbReference type="InterPro" id="IPR027417">
    <property type="entry name" value="P-loop_NTPase"/>
</dbReference>
<comment type="catalytic activity">
    <reaction evidence="1">
        <text>ATP + H2O = ADP + phosphate + H(+)</text>
        <dbReference type="Rhea" id="RHEA:13065"/>
        <dbReference type="ChEBI" id="CHEBI:15377"/>
        <dbReference type="ChEBI" id="CHEBI:15378"/>
        <dbReference type="ChEBI" id="CHEBI:30616"/>
        <dbReference type="ChEBI" id="CHEBI:43474"/>
        <dbReference type="ChEBI" id="CHEBI:456216"/>
        <dbReference type="EC" id="5.6.2.3"/>
    </reaction>
</comment>
<reference evidence="4 5" key="1">
    <citation type="submission" date="2019-03" db="EMBL/GenBank/DDBJ databases">
        <title>Single cell metagenomics reveals metabolic interactions within the superorganism composed of flagellate Streblomastix strix and complex community of Bacteroidetes bacteria on its surface.</title>
        <authorList>
            <person name="Treitli S.C."/>
            <person name="Kolisko M."/>
            <person name="Husnik F."/>
            <person name="Keeling P."/>
            <person name="Hampl V."/>
        </authorList>
    </citation>
    <scope>NUCLEOTIDE SEQUENCE [LARGE SCALE GENOMIC DNA]</scope>
    <source>
        <strain evidence="4">ST1C</strain>
    </source>
</reference>
<feature type="domain" description="DNA helicase Pif1-like DEAD-box helicase" evidence="2">
    <location>
        <begin position="1"/>
        <end position="71"/>
    </location>
</feature>
<keyword evidence="1" id="KW-0233">DNA recombination</keyword>
<dbReference type="GO" id="GO:0006310">
    <property type="term" value="P:DNA recombination"/>
    <property type="evidence" value="ECO:0007669"/>
    <property type="project" value="UniProtKB-KW"/>
</dbReference>
<dbReference type="OrthoDB" id="7698864at2759"/>
<keyword evidence="1" id="KW-0227">DNA damage</keyword>
<dbReference type="Proteomes" id="UP000324800">
    <property type="component" value="Unassembled WGS sequence"/>
</dbReference>
<dbReference type="GO" id="GO:0006281">
    <property type="term" value="P:DNA repair"/>
    <property type="evidence" value="ECO:0007669"/>
    <property type="project" value="UniProtKB-KW"/>
</dbReference>
<keyword evidence="1" id="KW-0547">Nucleotide-binding</keyword>
<dbReference type="SUPFAM" id="SSF52540">
    <property type="entry name" value="P-loop containing nucleoside triphosphate hydrolases"/>
    <property type="match status" value="1"/>
</dbReference>
<evidence type="ECO:0000259" key="2">
    <source>
        <dbReference type="Pfam" id="PF05970"/>
    </source>
</evidence>
<protein>
    <recommendedName>
        <fullName evidence="1">ATP-dependent DNA helicase</fullName>
        <ecNumber evidence="1">5.6.2.3</ecNumber>
    </recommendedName>
</protein>
<dbReference type="Gene3D" id="2.30.30.940">
    <property type="match status" value="1"/>
</dbReference>
<comment type="similarity">
    <text evidence="1">Belongs to the helicase family.</text>
</comment>
<keyword evidence="1" id="KW-0067">ATP-binding</keyword>
<dbReference type="EC" id="5.6.2.3" evidence="1"/>
<feature type="domain" description="DNA helicase Pif1-like 2B" evidence="3">
    <location>
        <begin position="135"/>
        <end position="171"/>
    </location>
</feature>
<keyword evidence="1" id="KW-0378">Hydrolase</keyword>
<dbReference type="Gene3D" id="3.40.50.300">
    <property type="entry name" value="P-loop containing nucleotide triphosphate hydrolases"/>
    <property type="match status" value="2"/>
</dbReference>
<keyword evidence="1 4" id="KW-0347">Helicase</keyword>
<accession>A0A5J4UR40</accession>
<dbReference type="GO" id="GO:0005524">
    <property type="term" value="F:ATP binding"/>
    <property type="evidence" value="ECO:0007669"/>
    <property type="project" value="UniProtKB-KW"/>
</dbReference>
<sequence length="290" mass="32996">MIFGGNFSQVLPIVKFGGLNEQINASIQKSNLWRKFDCLKLKKNMRTGEESEEFSFFLMQIENGTIQQDKNEMIDIPNICMSQENLIKDVFGNEILNTNQQANDVILRTTNSDSNDINDCALRLLKDVHNNFTPAALPLYILNVKIGASVMLLRNMNIKLGLCNGRRLKIIVIKPSVIQCNFLTGPTAGTVVFVPKMDITSTDTDYRFILHRHQFPLKLCYAMNINKSQGQTLNKVGIHLKQFVFTHGQLYAALSRCRKMNDLKIFSADSKNKQINKMKNVVFKEALTKQ</sequence>
<dbReference type="Pfam" id="PF05970">
    <property type="entry name" value="PIF1"/>
    <property type="match status" value="1"/>
</dbReference>
<comment type="caution">
    <text evidence="4">The sequence shown here is derived from an EMBL/GenBank/DDBJ whole genome shotgun (WGS) entry which is preliminary data.</text>
</comment>
<evidence type="ECO:0000313" key="4">
    <source>
        <dbReference type="EMBL" id="KAA6372491.1"/>
    </source>
</evidence>
<evidence type="ECO:0000313" key="5">
    <source>
        <dbReference type="Proteomes" id="UP000324800"/>
    </source>
</evidence>
<comment type="cofactor">
    <cofactor evidence="1">
        <name>Mg(2+)</name>
        <dbReference type="ChEBI" id="CHEBI:18420"/>
    </cofactor>
</comment>
<name>A0A5J4UR40_9EUKA</name>
<dbReference type="InterPro" id="IPR049163">
    <property type="entry name" value="Pif1-like_2B_dom"/>
</dbReference>
<proteinExistence type="inferred from homology"/>
<organism evidence="4 5">
    <name type="scientific">Streblomastix strix</name>
    <dbReference type="NCBI Taxonomy" id="222440"/>
    <lineage>
        <taxon>Eukaryota</taxon>
        <taxon>Metamonada</taxon>
        <taxon>Preaxostyla</taxon>
        <taxon>Oxymonadida</taxon>
        <taxon>Streblomastigidae</taxon>
        <taxon>Streblomastix</taxon>
    </lineage>
</organism>